<keyword evidence="3" id="KW-1185">Reference proteome</keyword>
<dbReference type="InterPro" id="IPR036112">
    <property type="entry name" value="ComA_synth_sf"/>
</dbReference>
<proteinExistence type="inferred from homology"/>
<dbReference type="Gene3D" id="1.10.10.10">
    <property type="entry name" value="Winged helix-like DNA-binding domain superfamily/Winged helix DNA-binding domain"/>
    <property type="match status" value="1"/>
</dbReference>
<dbReference type="OrthoDB" id="6405at2157"/>
<dbReference type="RefSeq" id="WP_144731728.1">
    <property type="nucleotide sequence ID" value="NZ_ML675585.1"/>
</dbReference>
<dbReference type="InterPro" id="IPR036388">
    <property type="entry name" value="WH-like_DNA-bd_sf"/>
</dbReference>
<name>A0A557SU23_9ARCH</name>
<dbReference type="SUPFAM" id="SSF46785">
    <property type="entry name" value="Winged helix' DNA-binding domain"/>
    <property type="match status" value="1"/>
</dbReference>
<comment type="caution">
    <text evidence="2">The sequence shown here is derived from an EMBL/GenBank/DDBJ whole genome shotgun (WGS) entry which is preliminary data.</text>
</comment>
<evidence type="ECO:0000313" key="2">
    <source>
        <dbReference type="EMBL" id="TVP40099.1"/>
    </source>
</evidence>
<organism evidence="2 3">
    <name type="scientific">Candidatus Nitrosocosmicus arcticus</name>
    <dbReference type="NCBI Taxonomy" id="2035267"/>
    <lineage>
        <taxon>Archaea</taxon>
        <taxon>Nitrososphaerota</taxon>
        <taxon>Nitrososphaeria</taxon>
        <taxon>Nitrososphaerales</taxon>
        <taxon>Nitrososphaeraceae</taxon>
        <taxon>Candidatus Nitrosocosmicus</taxon>
    </lineage>
</organism>
<dbReference type="Proteomes" id="UP000315289">
    <property type="component" value="Unassembled WGS sequence"/>
</dbReference>
<dbReference type="PANTHER" id="PTHR48413">
    <property type="match status" value="1"/>
</dbReference>
<reference evidence="2 3" key="1">
    <citation type="journal article" date="2019" name="Front. Microbiol.">
        <title>Ammonia Oxidation by the Arctic Terrestrial Thaumarchaeote Candidatus Nitrosocosmicus arcticus Is Stimulated by Increasing Temperatures.</title>
        <authorList>
            <person name="Alves R.J.E."/>
            <person name="Kerou M."/>
            <person name="Zappe A."/>
            <person name="Bittner R."/>
            <person name="Abby S.S."/>
            <person name="Schmidt H.A."/>
            <person name="Pfeifer K."/>
            <person name="Schleper C."/>
        </authorList>
    </citation>
    <scope>NUCLEOTIDE SEQUENCE [LARGE SCALE GENOMIC DNA]</scope>
    <source>
        <strain evidence="2 3">Kfb</strain>
    </source>
</reference>
<dbReference type="SUPFAM" id="SSF102110">
    <property type="entry name" value="(2r)-phospho-3-sulfolactate synthase ComA"/>
    <property type="match status" value="1"/>
</dbReference>
<dbReference type="EMBL" id="VOAH01000009">
    <property type="protein sequence ID" value="TVP40099.1"/>
    <property type="molecule type" value="Genomic_DNA"/>
</dbReference>
<protein>
    <submittedName>
        <fullName evidence="2">Putative phosphosulfolactate synthase</fullName>
    </submittedName>
</protein>
<dbReference type="InterPro" id="IPR036390">
    <property type="entry name" value="WH_DNA-bd_sf"/>
</dbReference>
<dbReference type="Pfam" id="PF02679">
    <property type="entry name" value="ComA"/>
    <property type="match status" value="1"/>
</dbReference>
<evidence type="ECO:0000313" key="3">
    <source>
        <dbReference type="Proteomes" id="UP000315289"/>
    </source>
</evidence>
<accession>A0A557SU23</accession>
<evidence type="ECO:0000256" key="1">
    <source>
        <dbReference type="ARBA" id="ARBA00010424"/>
    </source>
</evidence>
<gene>
    <name evidence="2" type="ORF">NARC_90004</name>
</gene>
<dbReference type="InterPro" id="IPR013785">
    <property type="entry name" value="Aldolase_TIM"/>
</dbReference>
<dbReference type="InterPro" id="IPR003830">
    <property type="entry name" value="ComA_synth"/>
</dbReference>
<dbReference type="AlphaFoldDB" id="A0A557SU23"/>
<dbReference type="PANTHER" id="PTHR48413:SF1">
    <property type="entry name" value="PROTEIN HEAT-STRESS-ASSOCIATED 32"/>
    <property type="match status" value="1"/>
</dbReference>
<comment type="similarity">
    <text evidence="1">Belongs to the phosphosulfolactate synthase family.</text>
</comment>
<sequence length="328" mass="37323">MLDHLSTRRIDWQKPRKEGITYIVDKFQGFDSANFKIISPLIDIAKIYGPLPLLISNDQLMDRINFYHEHDILVSVGSTLTEYALLEKSFDKYVEDASKLGFDIIEVGENNIELSLEKKKQIAAKLKSKDLVALWKVGKKDPRRQLSFDQTITKINEAIEVGSEKILLEGNLGYAVGIYDEKGNIKWNIVGAVTSKISPNKIIFETPLEIQQAAMIAEFGQRVNLGETNLENVISIESQRKGFLSPSSYGISSMKKIAKGSPATKFIYYIIRTRNSMEQSELINITNLPRRTVQTGLEELKDQGLIIEKTNLDDIRKKIYHIVKDEWI</sequence>
<dbReference type="Gene3D" id="3.20.20.70">
    <property type="entry name" value="Aldolase class I"/>
    <property type="match status" value="1"/>
</dbReference>